<dbReference type="EMBL" id="JAXAVX010000001">
    <property type="protein sequence ID" value="MDX8150865.1"/>
    <property type="molecule type" value="Genomic_DNA"/>
</dbReference>
<organism evidence="2 3">
    <name type="scientific">Patulibacter brassicae</name>
    <dbReference type="NCBI Taxonomy" id="1705717"/>
    <lineage>
        <taxon>Bacteria</taxon>
        <taxon>Bacillati</taxon>
        <taxon>Actinomycetota</taxon>
        <taxon>Thermoleophilia</taxon>
        <taxon>Solirubrobacterales</taxon>
        <taxon>Patulibacteraceae</taxon>
        <taxon>Patulibacter</taxon>
    </lineage>
</organism>
<evidence type="ECO:0000313" key="3">
    <source>
        <dbReference type="Proteomes" id="UP001277761"/>
    </source>
</evidence>
<comment type="caution">
    <text evidence="2">The sequence shown here is derived from an EMBL/GenBank/DDBJ whole genome shotgun (WGS) entry which is preliminary data.</text>
</comment>
<feature type="transmembrane region" description="Helical" evidence="1">
    <location>
        <begin position="12"/>
        <end position="39"/>
    </location>
</feature>
<keyword evidence="1" id="KW-0812">Transmembrane</keyword>
<keyword evidence="3" id="KW-1185">Reference proteome</keyword>
<gene>
    <name evidence="2" type="ORF">SK069_04595</name>
</gene>
<dbReference type="RefSeq" id="WP_319953007.1">
    <property type="nucleotide sequence ID" value="NZ_JAXAVX010000001.1"/>
</dbReference>
<accession>A0ABU4VGB3</accession>
<evidence type="ECO:0000256" key="1">
    <source>
        <dbReference type="SAM" id="Phobius"/>
    </source>
</evidence>
<dbReference type="Proteomes" id="UP001277761">
    <property type="component" value="Unassembled WGS sequence"/>
</dbReference>
<reference evidence="2 3" key="1">
    <citation type="submission" date="2023-11" db="EMBL/GenBank/DDBJ databases">
        <authorList>
            <person name="Xu M."/>
            <person name="Jiang T."/>
        </authorList>
    </citation>
    <scope>NUCLEOTIDE SEQUENCE [LARGE SCALE GENOMIC DNA]</scope>
    <source>
        <strain evidence="2 3">SD</strain>
    </source>
</reference>
<keyword evidence="1" id="KW-1133">Transmembrane helix</keyword>
<protein>
    <submittedName>
        <fullName evidence="2">Uncharacterized protein</fullName>
    </submittedName>
</protein>
<proteinExistence type="predicted"/>
<keyword evidence="1" id="KW-0472">Membrane</keyword>
<sequence length="49" mass="5061">MPDRAPSPLDRALLALVSGPVGQVVGVALDVGAFAAGALRERLRPAPRR</sequence>
<name>A0ABU4VGB3_9ACTN</name>
<evidence type="ECO:0000313" key="2">
    <source>
        <dbReference type="EMBL" id="MDX8150865.1"/>
    </source>
</evidence>